<name>A0A6P0C9A1_9RHOB</name>
<feature type="transmembrane region" description="Helical" evidence="2">
    <location>
        <begin position="41"/>
        <end position="63"/>
    </location>
</feature>
<keyword evidence="4" id="KW-0378">Hydrolase</keyword>
<feature type="compositionally biased region" description="Basic and acidic residues" evidence="1">
    <location>
        <begin position="18"/>
        <end position="32"/>
    </location>
</feature>
<keyword evidence="2" id="KW-0472">Membrane</keyword>
<dbReference type="Gene3D" id="3.60.10.10">
    <property type="entry name" value="Endonuclease/exonuclease/phosphatase"/>
    <property type="match status" value="1"/>
</dbReference>
<reference evidence="4 5" key="1">
    <citation type="submission" date="2020-01" db="EMBL/GenBank/DDBJ databases">
        <title>Sulfitobacter sediminilitoris sp. nov., isolated from a tidal flat.</title>
        <authorList>
            <person name="Park S."/>
            <person name="Yoon J.-H."/>
        </authorList>
    </citation>
    <scope>NUCLEOTIDE SEQUENCE [LARGE SCALE GENOMIC DNA]</scope>
    <source>
        <strain evidence="4 5">JBTF-M27</strain>
    </source>
</reference>
<evidence type="ECO:0000259" key="3">
    <source>
        <dbReference type="Pfam" id="PF03372"/>
    </source>
</evidence>
<gene>
    <name evidence="4" type="ORF">GV827_04930</name>
</gene>
<dbReference type="Pfam" id="PF03372">
    <property type="entry name" value="Exo_endo_phos"/>
    <property type="match status" value="1"/>
</dbReference>
<feature type="region of interest" description="Disordered" evidence="1">
    <location>
        <begin position="1"/>
        <end position="34"/>
    </location>
</feature>
<dbReference type="EMBL" id="JAABNT010000002">
    <property type="protein sequence ID" value="NEK21745.1"/>
    <property type="molecule type" value="Genomic_DNA"/>
</dbReference>
<evidence type="ECO:0000256" key="2">
    <source>
        <dbReference type="SAM" id="Phobius"/>
    </source>
</evidence>
<feature type="compositionally biased region" description="Basic residues" evidence="1">
    <location>
        <begin position="1"/>
        <end position="17"/>
    </location>
</feature>
<sequence>MGLSSRKHDHARHRHGTGGRDDRRQAPPDLCKRRGRSRRQYANGLIAFCISLLAGTICAAETLRVATFNTELSRKGPGLLLRDIARANDPQINAVIAEIRKAGPDVIALQGFDFDLENTALEAFAVALEAQGQSYPYFFAAPPNAGLQTDLDLDGDNQLGGPGDAQGYGRFFGQGSMAIMSRYPVLTAEVEDHSQLLWRKLPNALLPEMAGKPFPSEEALEVQRLSSHGHWIVPILHPVFGRVSILTYHATPPVFDRAEDRNGKRNHDETAFWVHYLNGSFGGPPDGQFLLVGDANLDPQGGDGRGQIMATLLSHPMLQDPLPDLETVMWQQTGPLRVDYVLPSSDWKVIDAGVMPINPAASRHALVWVDVTR</sequence>
<protein>
    <submittedName>
        <fullName evidence="4">Endonuclease/exonuclease/phosphatase family protein</fullName>
    </submittedName>
</protein>
<evidence type="ECO:0000313" key="5">
    <source>
        <dbReference type="Proteomes" id="UP000468591"/>
    </source>
</evidence>
<keyword evidence="2" id="KW-0812">Transmembrane</keyword>
<dbReference type="Proteomes" id="UP000468591">
    <property type="component" value="Unassembled WGS sequence"/>
</dbReference>
<comment type="caution">
    <text evidence="4">The sequence shown here is derived from an EMBL/GenBank/DDBJ whole genome shotgun (WGS) entry which is preliminary data.</text>
</comment>
<evidence type="ECO:0000313" key="4">
    <source>
        <dbReference type="EMBL" id="NEK21745.1"/>
    </source>
</evidence>
<keyword evidence="2" id="KW-1133">Transmembrane helix</keyword>
<dbReference type="GO" id="GO:0004519">
    <property type="term" value="F:endonuclease activity"/>
    <property type="evidence" value="ECO:0007669"/>
    <property type="project" value="UniProtKB-KW"/>
</dbReference>
<proteinExistence type="predicted"/>
<evidence type="ECO:0000256" key="1">
    <source>
        <dbReference type="SAM" id="MobiDB-lite"/>
    </source>
</evidence>
<feature type="domain" description="Endonuclease/exonuclease/phosphatase" evidence="3">
    <location>
        <begin position="67"/>
        <end position="364"/>
    </location>
</feature>
<dbReference type="InterPro" id="IPR005135">
    <property type="entry name" value="Endo/exonuclease/phosphatase"/>
</dbReference>
<dbReference type="AlphaFoldDB" id="A0A6P0C9A1"/>
<dbReference type="SUPFAM" id="SSF56219">
    <property type="entry name" value="DNase I-like"/>
    <property type="match status" value="1"/>
</dbReference>
<dbReference type="GO" id="GO:0004527">
    <property type="term" value="F:exonuclease activity"/>
    <property type="evidence" value="ECO:0007669"/>
    <property type="project" value="UniProtKB-KW"/>
</dbReference>
<dbReference type="InterPro" id="IPR036691">
    <property type="entry name" value="Endo/exonu/phosph_ase_sf"/>
</dbReference>
<keyword evidence="4" id="KW-0269">Exonuclease</keyword>
<keyword evidence="4" id="KW-0540">Nuclease</keyword>
<organism evidence="4 5">
    <name type="scientific">Sulfitobacter sediminilitoris</name>
    <dbReference type="NCBI Taxonomy" id="2698830"/>
    <lineage>
        <taxon>Bacteria</taxon>
        <taxon>Pseudomonadati</taxon>
        <taxon>Pseudomonadota</taxon>
        <taxon>Alphaproteobacteria</taxon>
        <taxon>Rhodobacterales</taxon>
        <taxon>Roseobacteraceae</taxon>
        <taxon>Sulfitobacter</taxon>
    </lineage>
</organism>
<keyword evidence="4" id="KW-0255">Endonuclease</keyword>
<accession>A0A6P0C9A1</accession>
<keyword evidence="5" id="KW-1185">Reference proteome</keyword>